<gene>
    <name evidence="2" type="ORF">THICB1_110344</name>
</gene>
<dbReference type="SUPFAM" id="SSF54106">
    <property type="entry name" value="LysM domain"/>
    <property type="match status" value="1"/>
</dbReference>
<protein>
    <recommendedName>
        <fullName evidence="1">LysM domain-containing protein</fullName>
    </recommendedName>
</protein>
<dbReference type="PANTHER" id="PTHR34700:SF4">
    <property type="entry name" value="PHAGE-LIKE ELEMENT PBSX PROTEIN XKDP"/>
    <property type="match status" value="1"/>
</dbReference>
<keyword evidence="3" id="KW-1185">Reference proteome</keyword>
<dbReference type="Gene3D" id="3.10.350.10">
    <property type="entry name" value="LysM domain"/>
    <property type="match status" value="1"/>
</dbReference>
<dbReference type="PANTHER" id="PTHR34700">
    <property type="entry name" value="POTASSIUM BINDING PROTEIN KBP"/>
    <property type="match status" value="1"/>
</dbReference>
<comment type="caution">
    <text evidence="2">The sequence shown here is derived from an EMBL/GenBank/DDBJ whole genome shotgun (WGS) entry which is preliminary data.</text>
</comment>
<dbReference type="Pfam" id="PF01476">
    <property type="entry name" value="LysM"/>
    <property type="match status" value="1"/>
</dbReference>
<sequence>MHNVLNNFEIWALESQISTGGRFTKDHTAPDVATVSIWGLCAMLRQAFHHPFNLFSPRMSYRALATALALATAAPWACAANPSAAAPALHGLPNYPVAPAQRAQAELTAQTGVPVSELAAKAPSRYTVKRGDTLWAISGMYLRKPWDWPKLWGMNLQQIRNPHWIFPGQVLYLDISNGRARLTMGSGSQGIPTVKLNPQVESSLLPPEGIPTISPELIAPFLTQPLIVEPDTLEASPRIVALPKGHTMASPGTQVYVRGDVSKATRYQIYRPAKPLVDPATKKIIAYQAEYLGTTNLVEPPSGPDAVSVFRVDGIEREVGVGDRLVIAPPREFVNYTPHAPAKPISGDIVSIYGDLSMAAKNSVVALNRGADDGLERGDVLALWHNSRMVKDSTAPGKPEIELPDRRVGVMMVFRTFKHVAYALILSADEPVEVADRFTQP</sequence>
<accession>A0ABP1YZI5</accession>
<reference evidence="2 3" key="1">
    <citation type="submission" date="2015-03" db="EMBL/GenBank/DDBJ databases">
        <authorList>
            <person name="Regsiter A."/>
            <person name="william w."/>
        </authorList>
    </citation>
    <scope>NUCLEOTIDE SEQUENCE [LARGE SCALE GENOMIC DNA]</scope>
    <source>
        <strain evidence="2 3">CB1</strain>
    </source>
</reference>
<name>A0ABP1YZI5_THIA3</name>
<dbReference type="EMBL" id="CTRI01000003">
    <property type="protein sequence ID" value="CQR28121.1"/>
    <property type="molecule type" value="Genomic_DNA"/>
</dbReference>
<dbReference type="CDD" id="cd00118">
    <property type="entry name" value="LysM"/>
    <property type="match status" value="1"/>
</dbReference>
<evidence type="ECO:0000313" key="2">
    <source>
        <dbReference type="EMBL" id="CQR28121.1"/>
    </source>
</evidence>
<dbReference type="InterPro" id="IPR018392">
    <property type="entry name" value="LysM"/>
</dbReference>
<evidence type="ECO:0000259" key="1">
    <source>
        <dbReference type="PROSITE" id="PS51782"/>
    </source>
</evidence>
<proteinExistence type="predicted"/>
<dbReference type="InterPro" id="IPR036779">
    <property type="entry name" value="LysM_dom_sf"/>
</dbReference>
<evidence type="ECO:0000313" key="3">
    <source>
        <dbReference type="Proteomes" id="UP000078599"/>
    </source>
</evidence>
<dbReference type="InterPro" id="IPR052196">
    <property type="entry name" value="Bact_Kbp"/>
</dbReference>
<dbReference type="PROSITE" id="PS51782">
    <property type="entry name" value="LYSM"/>
    <property type="match status" value="1"/>
</dbReference>
<organism evidence="2 3">
    <name type="scientific">Thiomonas arsenitoxydans (strain DSM 22701 / CIP 110005 / 3As)</name>
    <dbReference type="NCBI Taxonomy" id="426114"/>
    <lineage>
        <taxon>Bacteria</taxon>
        <taxon>Pseudomonadati</taxon>
        <taxon>Pseudomonadota</taxon>
        <taxon>Betaproteobacteria</taxon>
        <taxon>Burkholderiales</taxon>
        <taxon>Thiomonas</taxon>
    </lineage>
</organism>
<feature type="domain" description="LysM" evidence="1">
    <location>
        <begin position="124"/>
        <end position="173"/>
    </location>
</feature>
<dbReference type="Proteomes" id="UP000078599">
    <property type="component" value="Unassembled WGS sequence"/>
</dbReference>